<dbReference type="EMBL" id="GBXM01032822">
    <property type="protein sequence ID" value="JAH75755.1"/>
    <property type="molecule type" value="Transcribed_RNA"/>
</dbReference>
<reference evidence="1" key="1">
    <citation type="submission" date="2014-11" db="EMBL/GenBank/DDBJ databases">
        <authorList>
            <person name="Amaro Gonzalez C."/>
        </authorList>
    </citation>
    <scope>NUCLEOTIDE SEQUENCE</scope>
</reference>
<protein>
    <submittedName>
        <fullName evidence="1">Uncharacterized protein</fullName>
    </submittedName>
</protein>
<evidence type="ECO:0000313" key="1">
    <source>
        <dbReference type="EMBL" id="JAH75755.1"/>
    </source>
</evidence>
<sequence length="38" mass="4342">MLIGWSPILFKAITSSKSIKLSSHMAKMNRQKLTLFFS</sequence>
<accession>A0A0E9VE88</accession>
<reference evidence="1" key="2">
    <citation type="journal article" date="2015" name="Fish Shellfish Immunol.">
        <title>Early steps in the European eel (Anguilla anguilla)-Vibrio vulnificus interaction in the gills: Role of the RtxA13 toxin.</title>
        <authorList>
            <person name="Callol A."/>
            <person name="Pajuelo D."/>
            <person name="Ebbesson L."/>
            <person name="Teles M."/>
            <person name="MacKenzie S."/>
            <person name="Amaro C."/>
        </authorList>
    </citation>
    <scope>NUCLEOTIDE SEQUENCE</scope>
</reference>
<name>A0A0E9VE88_ANGAN</name>
<organism evidence="1">
    <name type="scientific">Anguilla anguilla</name>
    <name type="common">European freshwater eel</name>
    <name type="synonym">Muraena anguilla</name>
    <dbReference type="NCBI Taxonomy" id="7936"/>
    <lineage>
        <taxon>Eukaryota</taxon>
        <taxon>Metazoa</taxon>
        <taxon>Chordata</taxon>
        <taxon>Craniata</taxon>
        <taxon>Vertebrata</taxon>
        <taxon>Euteleostomi</taxon>
        <taxon>Actinopterygii</taxon>
        <taxon>Neopterygii</taxon>
        <taxon>Teleostei</taxon>
        <taxon>Anguilliformes</taxon>
        <taxon>Anguillidae</taxon>
        <taxon>Anguilla</taxon>
    </lineage>
</organism>
<proteinExistence type="predicted"/>
<dbReference type="AlphaFoldDB" id="A0A0E9VE88"/>